<dbReference type="PANTHER" id="PTHR33392:SF8">
    <property type="entry name" value="REGULATORY PROTEIN MSRR"/>
    <property type="match status" value="1"/>
</dbReference>
<protein>
    <recommendedName>
        <fullName evidence="11">Regulatory protein MsrR</fullName>
    </recommendedName>
</protein>
<dbReference type="EMBL" id="QJTJ01000016">
    <property type="protein sequence ID" value="PYF05719.1"/>
    <property type="molecule type" value="Genomic_DNA"/>
</dbReference>
<evidence type="ECO:0000256" key="3">
    <source>
        <dbReference type="ARBA" id="ARBA00022475"/>
    </source>
</evidence>
<dbReference type="RefSeq" id="WP_107937072.1">
    <property type="nucleotide sequence ID" value="NZ_CP085009.1"/>
</dbReference>
<dbReference type="InterPro" id="IPR050922">
    <property type="entry name" value="LytR/CpsA/Psr_CW_biosynth"/>
</dbReference>
<dbReference type="InterPro" id="IPR004474">
    <property type="entry name" value="LytR_CpsA_psr"/>
</dbReference>
<evidence type="ECO:0000259" key="13">
    <source>
        <dbReference type="Pfam" id="PF03816"/>
    </source>
</evidence>
<keyword evidence="4 12" id="KW-0812">Transmembrane</keyword>
<organism evidence="14 15">
    <name type="scientific">Ureibacillus chungkukjangi</name>
    <dbReference type="NCBI Taxonomy" id="1202712"/>
    <lineage>
        <taxon>Bacteria</taxon>
        <taxon>Bacillati</taxon>
        <taxon>Bacillota</taxon>
        <taxon>Bacilli</taxon>
        <taxon>Bacillales</taxon>
        <taxon>Caryophanaceae</taxon>
        <taxon>Ureibacillus</taxon>
    </lineage>
</organism>
<dbReference type="Proteomes" id="UP000247416">
    <property type="component" value="Unassembled WGS sequence"/>
</dbReference>
<evidence type="ECO:0000256" key="8">
    <source>
        <dbReference type="ARBA" id="ARBA00023136"/>
    </source>
</evidence>
<dbReference type="Gene3D" id="3.40.630.190">
    <property type="entry name" value="LCP protein"/>
    <property type="match status" value="1"/>
</dbReference>
<keyword evidence="3" id="KW-1003">Cell membrane</keyword>
<accession>A0A318U1B1</accession>
<dbReference type="OrthoDB" id="9782542at2"/>
<comment type="subcellular location">
    <subcellularLocation>
        <location evidence="1">Cell membrane</location>
        <topology evidence="1">Single-pass type II membrane protein</topology>
    </subcellularLocation>
</comment>
<evidence type="ECO:0000256" key="6">
    <source>
        <dbReference type="ARBA" id="ARBA00022989"/>
    </source>
</evidence>
<keyword evidence="6 12" id="KW-1133">Transmembrane helix</keyword>
<evidence type="ECO:0000256" key="11">
    <source>
        <dbReference type="ARBA" id="ARBA00040752"/>
    </source>
</evidence>
<sequence length="317" mass="36139">MEENQIEEKRQTRHKKKKLRKGRLFFTFLILVLLIIGIYSYFQYQKGLEIASETKLPEAEFVADEAHKTIKNYLILGVDSRGEEESRSDTMMVLSWNQETNDLKLVSFMRDIYADIPSYKSYKLNTAYYLGGVQLLKDTLKTMFDVPIHHYALIDFKSFESLIDILAPNGIEMEVEKDMSAYIGVSLSKGVQNLNGQELLGYARFRHDSEGDFGRVERQQKVIDALKDELLSPSNINNLPKLIGASQGYITTDLSTAQEIKTVLSLAVGGKVDIDKMTIPVEGSYDYQSYPHAGEVIEIDIEKNKQEIHSFLQLEGE</sequence>
<evidence type="ECO:0000256" key="2">
    <source>
        <dbReference type="ARBA" id="ARBA00006068"/>
    </source>
</evidence>
<keyword evidence="5" id="KW-0735">Signal-anchor</keyword>
<keyword evidence="7" id="KW-0805">Transcription regulation</keyword>
<comment type="function">
    <text evidence="10">Involved in SarA attenuation. Affects resistance to oxacillin and teicoplanin, as well as the synthesis of virulence factors.</text>
</comment>
<dbReference type="Pfam" id="PF03816">
    <property type="entry name" value="LytR_cpsA_psr"/>
    <property type="match status" value="1"/>
</dbReference>
<feature type="domain" description="Cell envelope-related transcriptional attenuator" evidence="13">
    <location>
        <begin position="87"/>
        <end position="230"/>
    </location>
</feature>
<evidence type="ECO:0000256" key="5">
    <source>
        <dbReference type="ARBA" id="ARBA00022968"/>
    </source>
</evidence>
<keyword evidence="15" id="KW-1185">Reference proteome</keyword>
<dbReference type="PANTHER" id="PTHR33392">
    <property type="entry name" value="POLYISOPRENYL-TEICHOIC ACID--PEPTIDOGLYCAN TEICHOIC ACID TRANSFERASE TAGU"/>
    <property type="match status" value="1"/>
</dbReference>
<gene>
    <name evidence="14" type="ORF">BJ095_11667</name>
</gene>
<keyword evidence="9" id="KW-0804">Transcription</keyword>
<evidence type="ECO:0000256" key="12">
    <source>
        <dbReference type="SAM" id="Phobius"/>
    </source>
</evidence>
<reference evidence="14 15" key="1">
    <citation type="submission" date="2018-06" db="EMBL/GenBank/DDBJ databases">
        <title>Genomic Encyclopedia of Archaeal and Bacterial Type Strains, Phase II (KMG-II): from individual species to whole genera.</title>
        <authorList>
            <person name="Goeker M."/>
        </authorList>
    </citation>
    <scope>NUCLEOTIDE SEQUENCE [LARGE SCALE GENOMIC DNA]</scope>
    <source>
        <strain evidence="14 15">KACC 16626</strain>
    </source>
</reference>
<evidence type="ECO:0000256" key="7">
    <source>
        <dbReference type="ARBA" id="ARBA00023015"/>
    </source>
</evidence>
<evidence type="ECO:0000256" key="9">
    <source>
        <dbReference type="ARBA" id="ARBA00023163"/>
    </source>
</evidence>
<keyword evidence="8 12" id="KW-0472">Membrane</keyword>
<evidence type="ECO:0000313" key="14">
    <source>
        <dbReference type="EMBL" id="PYF05719.1"/>
    </source>
</evidence>
<evidence type="ECO:0000313" key="15">
    <source>
        <dbReference type="Proteomes" id="UP000247416"/>
    </source>
</evidence>
<evidence type="ECO:0000256" key="1">
    <source>
        <dbReference type="ARBA" id="ARBA00004401"/>
    </source>
</evidence>
<proteinExistence type="inferred from homology"/>
<dbReference type="NCBIfam" id="TIGR00350">
    <property type="entry name" value="lytR_cpsA_psr"/>
    <property type="match status" value="1"/>
</dbReference>
<evidence type="ECO:0000256" key="4">
    <source>
        <dbReference type="ARBA" id="ARBA00022692"/>
    </source>
</evidence>
<dbReference type="GO" id="GO:0005886">
    <property type="term" value="C:plasma membrane"/>
    <property type="evidence" value="ECO:0007669"/>
    <property type="project" value="UniProtKB-SubCell"/>
</dbReference>
<evidence type="ECO:0000256" key="10">
    <source>
        <dbReference type="ARBA" id="ARBA00037178"/>
    </source>
</evidence>
<dbReference type="AlphaFoldDB" id="A0A318U1B1"/>
<feature type="transmembrane region" description="Helical" evidence="12">
    <location>
        <begin position="24"/>
        <end position="42"/>
    </location>
</feature>
<name>A0A318U1B1_9BACL</name>
<comment type="caution">
    <text evidence="14">The sequence shown here is derived from an EMBL/GenBank/DDBJ whole genome shotgun (WGS) entry which is preliminary data.</text>
</comment>
<comment type="similarity">
    <text evidence="2">Belongs to the LytR/CpsA/Psr (LCP) family.</text>
</comment>